<keyword evidence="3" id="KW-1185">Reference proteome</keyword>
<feature type="compositionally biased region" description="Low complexity" evidence="1">
    <location>
        <begin position="17"/>
        <end position="28"/>
    </location>
</feature>
<feature type="compositionally biased region" description="Basic residues" evidence="1">
    <location>
        <begin position="41"/>
        <end position="54"/>
    </location>
</feature>
<protein>
    <submittedName>
        <fullName evidence="2">Uncharacterized protein</fullName>
    </submittedName>
</protein>
<evidence type="ECO:0000313" key="3">
    <source>
        <dbReference type="Proteomes" id="UP001159641"/>
    </source>
</evidence>
<gene>
    <name evidence="2" type="ORF">J1605_016250</name>
</gene>
<dbReference type="AlphaFoldDB" id="A0AB34G980"/>
<reference evidence="2 3" key="1">
    <citation type="submission" date="2022-11" db="EMBL/GenBank/DDBJ databases">
        <title>Whole genome sequence of Eschrichtius robustus ER-17-0199.</title>
        <authorList>
            <person name="Bruniche-Olsen A."/>
            <person name="Black A.N."/>
            <person name="Fields C.J."/>
            <person name="Walden K."/>
            <person name="Dewoody J.A."/>
        </authorList>
    </citation>
    <scope>NUCLEOTIDE SEQUENCE [LARGE SCALE GENOMIC DNA]</scope>
    <source>
        <strain evidence="2">ER-17-0199</strain>
        <tissue evidence="2">Blubber</tissue>
    </source>
</reference>
<name>A0AB34G980_ESCRO</name>
<sequence length="245" mass="25612">MERCDSAVPILRLDWPGGAEAPGAAGRASGDRGEVPAAAARRGRARGSGRRRRSSGIATPSAAGRDAESVGRSLPPSPGGHVNPQVQVWSLGVARPRGWGLDSEGGAGRGAEGAGSRTEDRRPGPRQSPAVPSHLRRQHARPPRTDRHELTSWKSFPSIFKFFTEASEAKTSSLKPTLTRRSHRIKHEELARIKADSALPGAAGAPLIALMEPAPVLRGEGRLRGPTAGSHVAAAPLLSPGPPSP</sequence>
<evidence type="ECO:0000256" key="1">
    <source>
        <dbReference type="SAM" id="MobiDB-lite"/>
    </source>
</evidence>
<comment type="caution">
    <text evidence="2">The sequence shown here is derived from an EMBL/GenBank/DDBJ whole genome shotgun (WGS) entry which is preliminary data.</text>
</comment>
<organism evidence="2 3">
    <name type="scientific">Eschrichtius robustus</name>
    <name type="common">California gray whale</name>
    <name type="synonym">Eschrichtius gibbosus</name>
    <dbReference type="NCBI Taxonomy" id="9764"/>
    <lineage>
        <taxon>Eukaryota</taxon>
        <taxon>Metazoa</taxon>
        <taxon>Chordata</taxon>
        <taxon>Craniata</taxon>
        <taxon>Vertebrata</taxon>
        <taxon>Euteleostomi</taxon>
        <taxon>Mammalia</taxon>
        <taxon>Eutheria</taxon>
        <taxon>Laurasiatheria</taxon>
        <taxon>Artiodactyla</taxon>
        <taxon>Whippomorpha</taxon>
        <taxon>Cetacea</taxon>
        <taxon>Mysticeti</taxon>
        <taxon>Eschrichtiidae</taxon>
        <taxon>Eschrichtius</taxon>
    </lineage>
</organism>
<feature type="region of interest" description="Disordered" evidence="1">
    <location>
        <begin position="1"/>
        <end position="150"/>
    </location>
</feature>
<accession>A0AB34G980</accession>
<feature type="region of interest" description="Disordered" evidence="1">
    <location>
        <begin position="220"/>
        <end position="245"/>
    </location>
</feature>
<dbReference type="EMBL" id="JAIQCJ010002596">
    <property type="protein sequence ID" value="KAJ8775702.1"/>
    <property type="molecule type" value="Genomic_DNA"/>
</dbReference>
<dbReference type="Proteomes" id="UP001159641">
    <property type="component" value="Unassembled WGS sequence"/>
</dbReference>
<feature type="compositionally biased region" description="Gly residues" evidence="1">
    <location>
        <begin position="103"/>
        <end position="113"/>
    </location>
</feature>
<evidence type="ECO:0000313" key="2">
    <source>
        <dbReference type="EMBL" id="KAJ8775702.1"/>
    </source>
</evidence>
<proteinExistence type="predicted"/>